<gene>
    <name evidence="1" type="ORF">PAXRUDRAFT_144066</name>
</gene>
<dbReference type="EMBL" id="KN825147">
    <property type="protein sequence ID" value="KIK93880.1"/>
    <property type="molecule type" value="Genomic_DNA"/>
</dbReference>
<dbReference type="HOGENOM" id="CLU_003292_1_3_1"/>
<protein>
    <submittedName>
        <fullName evidence="1">Uncharacterized protein</fullName>
    </submittedName>
</protein>
<sequence length="261" mass="29782">LTSFDPKRHIKRSDIHIDHDHNGIEILVLHIPQTKTNWEGEDLSFLRQVPNDPTDPWTTLDNHFTVNNPPHDLPLFSYHYLNTHRTLMKSEVSKAASLEPLQGHGMQIGGMLKYLLHNVSFKTVKAKGHWKSDAFQLYLRKHAQILTVHMQKHLALHEEFVCYTMPLPAPKNPSKSPLSSYSSGLSEFCSMHCQLVALLLLWGSQLTSSHRILGYLEALCAFAQLLQPAHLLSTPYSSFNLQSIDSSFVFISVPQRQQRML</sequence>
<accession>A0A0D0E7D6</accession>
<reference evidence="1 2" key="1">
    <citation type="submission" date="2014-04" db="EMBL/GenBank/DDBJ databases">
        <authorList>
            <consortium name="DOE Joint Genome Institute"/>
            <person name="Kuo A."/>
            <person name="Kohler A."/>
            <person name="Jargeat P."/>
            <person name="Nagy L.G."/>
            <person name="Floudas D."/>
            <person name="Copeland A."/>
            <person name="Barry K.W."/>
            <person name="Cichocki N."/>
            <person name="Veneault-Fourrey C."/>
            <person name="LaButti K."/>
            <person name="Lindquist E.A."/>
            <person name="Lipzen A."/>
            <person name="Lundell T."/>
            <person name="Morin E."/>
            <person name="Murat C."/>
            <person name="Sun H."/>
            <person name="Tunlid A."/>
            <person name="Henrissat B."/>
            <person name="Grigoriev I.V."/>
            <person name="Hibbett D.S."/>
            <person name="Martin F."/>
            <person name="Nordberg H.P."/>
            <person name="Cantor M.N."/>
            <person name="Hua S.X."/>
        </authorList>
    </citation>
    <scope>NUCLEOTIDE SEQUENCE [LARGE SCALE GENOMIC DNA]</scope>
    <source>
        <strain evidence="1 2">Ve08.2h10</strain>
    </source>
</reference>
<reference evidence="2" key="2">
    <citation type="submission" date="2015-01" db="EMBL/GenBank/DDBJ databases">
        <title>Evolutionary Origins and Diversification of the Mycorrhizal Mutualists.</title>
        <authorList>
            <consortium name="DOE Joint Genome Institute"/>
            <consortium name="Mycorrhizal Genomics Consortium"/>
            <person name="Kohler A."/>
            <person name="Kuo A."/>
            <person name="Nagy L.G."/>
            <person name="Floudas D."/>
            <person name="Copeland A."/>
            <person name="Barry K.W."/>
            <person name="Cichocki N."/>
            <person name="Veneault-Fourrey C."/>
            <person name="LaButti K."/>
            <person name="Lindquist E.A."/>
            <person name="Lipzen A."/>
            <person name="Lundell T."/>
            <person name="Morin E."/>
            <person name="Murat C."/>
            <person name="Riley R."/>
            <person name="Ohm R."/>
            <person name="Sun H."/>
            <person name="Tunlid A."/>
            <person name="Henrissat B."/>
            <person name="Grigoriev I.V."/>
            <person name="Hibbett D.S."/>
            <person name="Martin F."/>
        </authorList>
    </citation>
    <scope>NUCLEOTIDE SEQUENCE [LARGE SCALE GENOMIC DNA]</scope>
    <source>
        <strain evidence="2">Ve08.2h10</strain>
    </source>
</reference>
<organism evidence="1 2">
    <name type="scientific">Paxillus rubicundulus Ve08.2h10</name>
    <dbReference type="NCBI Taxonomy" id="930991"/>
    <lineage>
        <taxon>Eukaryota</taxon>
        <taxon>Fungi</taxon>
        <taxon>Dikarya</taxon>
        <taxon>Basidiomycota</taxon>
        <taxon>Agaricomycotina</taxon>
        <taxon>Agaricomycetes</taxon>
        <taxon>Agaricomycetidae</taxon>
        <taxon>Boletales</taxon>
        <taxon>Paxilineae</taxon>
        <taxon>Paxillaceae</taxon>
        <taxon>Paxillus</taxon>
    </lineage>
</organism>
<keyword evidence="2" id="KW-1185">Reference proteome</keyword>
<dbReference type="Proteomes" id="UP000054538">
    <property type="component" value="Unassembled WGS sequence"/>
</dbReference>
<evidence type="ECO:0000313" key="1">
    <source>
        <dbReference type="EMBL" id="KIK93880.1"/>
    </source>
</evidence>
<dbReference type="AlphaFoldDB" id="A0A0D0E7D6"/>
<proteinExistence type="predicted"/>
<evidence type="ECO:0000313" key="2">
    <source>
        <dbReference type="Proteomes" id="UP000054538"/>
    </source>
</evidence>
<feature type="non-terminal residue" evidence="1">
    <location>
        <position position="1"/>
    </location>
</feature>
<dbReference type="InParanoid" id="A0A0D0E7D6"/>
<name>A0A0D0E7D6_9AGAM</name>
<dbReference type="STRING" id="930991.A0A0D0E7D6"/>
<dbReference type="OrthoDB" id="3254696at2759"/>